<feature type="region of interest" description="Disordered" evidence="1">
    <location>
        <begin position="104"/>
        <end position="128"/>
    </location>
</feature>
<dbReference type="KEGG" id="atu:Atu2544"/>
<dbReference type="EMBL" id="AE007869">
    <property type="protein sequence ID" value="AAL43528.2"/>
    <property type="molecule type" value="Genomic_DNA"/>
</dbReference>
<keyword evidence="3" id="KW-1185">Reference proteome</keyword>
<evidence type="ECO:0000313" key="2">
    <source>
        <dbReference type="EMBL" id="AAL43528.2"/>
    </source>
</evidence>
<proteinExistence type="predicted"/>
<evidence type="ECO:0000256" key="1">
    <source>
        <dbReference type="SAM" id="MobiDB-lite"/>
    </source>
</evidence>
<gene>
    <name evidence="2" type="ordered locus">Atu2544</name>
</gene>
<evidence type="ECO:0000313" key="3">
    <source>
        <dbReference type="Proteomes" id="UP000000813"/>
    </source>
</evidence>
<accession>Q8UCE8</accession>
<dbReference type="Proteomes" id="UP000000813">
    <property type="component" value="Chromosome circular"/>
</dbReference>
<organism evidence="2 3">
    <name type="scientific">Agrobacterium fabrum (strain C58 / ATCC 33970)</name>
    <name type="common">Agrobacterium tumefaciens (strain C58)</name>
    <dbReference type="NCBI Taxonomy" id="176299"/>
    <lineage>
        <taxon>Bacteria</taxon>
        <taxon>Pseudomonadati</taxon>
        <taxon>Pseudomonadota</taxon>
        <taxon>Alphaproteobacteria</taxon>
        <taxon>Hyphomicrobiales</taxon>
        <taxon>Rhizobiaceae</taxon>
        <taxon>Rhizobium/Agrobacterium group</taxon>
        <taxon>Agrobacterium</taxon>
        <taxon>Agrobacterium tumefaciens complex</taxon>
    </lineage>
</organism>
<dbReference type="HOGENOM" id="CLU_1954948_0_0_5"/>
<reference evidence="2 3" key="1">
    <citation type="journal article" date="2001" name="Science">
        <title>The genome of the natural genetic engineer Agrobacterium tumefaciens C58.</title>
        <authorList>
            <person name="Wood D.W."/>
            <person name="Setubal J.C."/>
            <person name="Kaul R."/>
            <person name="Monks D.E."/>
            <person name="Kitajima J.P."/>
            <person name="Okura V.K."/>
            <person name="Zhou Y."/>
            <person name="Chen L."/>
            <person name="Wood G.E."/>
            <person name="Almeida N.F.Jr."/>
            <person name="Woo L."/>
            <person name="Chen Y."/>
            <person name="Paulsen I.T."/>
            <person name="Eisen J.A."/>
            <person name="Karp P.D."/>
            <person name="Bovee D.Sr."/>
            <person name="Chapman P."/>
            <person name="Clendenning J."/>
            <person name="Deatherage G."/>
            <person name="Gillet W."/>
            <person name="Grant C."/>
            <person name="Kutyavin T."/>
            <person name="Levy R."/>
            <person name="Li M.J."/>
            <person name="McClelland E."/>
            <person name="Palmieri A."/>
            <person name="Raymond C."/>
            <person name="Rouse G."/>
            <person name="Saenphimmachak C."/>
            <person name="Wu Z."/>
            <person name="Romero P."/>
            <person name="Gordon D."/>
            <person name="Zhang S."/>
            <person name="Yoo H."/>
            <person name="Tao Y."/>
            <person name="Biddle P."/>
            <person name="Jung M."/>
            <person name="Krespan W."/>
            <person name="Perry M."/>
            <person name="Gordon-Kamm B."/>
            <person name="Liao L."/>
            <person name="Kim S."/>
            <person name="Hendrick C."/>
            <person name="Zhao Z.Y."/>
            <person name="Dolan M."/>
            <person name="Chumley F."/>
            <person name="Tingey S.V."/>
            <person name="Tomb J.F."/>
            <person name="Gordon M.P."/>
            <person name="Olson M.V."/>
            <person name="Nester E.W."/>
        </authorList>
    </citation>
    <scope>NUCLEOTIDE SEQUENCE [LARGE SCALE GENOMIC DNA]</scope>
    <source>
        <strain evidence="3">C58 / ATCC 33970</strain>
    </source>
</reference>
<name>Q8UCE8_AGRFC</name>
<protein>
    <submittedName>
        <fullName evidence="2">Uncharacterized protein</fullName>
    </submittedName>
</protein>
<dbReference type="OrthoDB" id="9813220at2"/>
<feature type="region of interest" description="Disordered" evidence="1">
    <location>
        <begin position="1"/>
        <end position="36"/>
    </location>
</feature>
<reference evidence="2 3" key="2">
    <citation type="journal article" date="2001" name="Science">
        <title>Genome sequence of the plant pathogen and biotechnology agent Agrobacterium tumefaciens C58.</title>
        <authorList>
            <person name="Goodner B."/>
            <person name="Hinkle G."/>
            <person name="Gattung S."/>
            <person name="Miller N."/>
            <person name="Blanchard M."/>
            <person name="Qurollo B."/>
            <person name="Goldman B.S."/>
            <person name="Cao Y."/>
            <person name="Askenazi M."/>
            <person name="Halling C."/>
            <person name="Mullin L."/>
            <person name="Houmiel K."/>
            <person name="Gordon J."/>
            <person name="Vaudin M."/>
            <person name="Iartchouk O."/>
            <person name="Epp A."/>
            <person name="Liu F."/>
            <person name="Wollam C."/>
            <person name="Allinger M."/>
            <person name="Doughty D."/>
            <person name="Scott C."/>
            <person name="Lappas C."/>
            <person name="Markelz B."/>
            <person name="Flanagan C."/>
            <person name="Crowell C."/>
            <person name="Gurson J."/>
            <person name="Lomo C."/>
            <person name="Sear C."/>
            <person name="Strub G."/>
            <person name="Cielo C."/>
            <person name="Slater S."/>
        </authorList>
    </citation>
    <scope>NUCLEOTIDE SEQUENCE [LARGE SCALE GENOMIC DNA]</scope>
    <source>
        <strain evidence="3">C58 / ATCC 33970</strain>
    </source>
</reference>
<sequence length="128" mass="13952">MPRTSDPSYLQPLHQFRPTKPSHGFSGIGLGRFGPKPKTPGRFQTYLLFTMYSEQASILANDANVFSSKGYSSTHAPKALREGAKLLATRYRAVLLADQITHAGSASRRPSLAGPCEAQRQSRDSVST</sequence>
<dbReference type="EnsemblBacteria" id="AAL43528">
    <property type="protein sequence ID" value="AAL43528"/>
    <property type="gene ID" value="Atu2544"/>
</dbReference>
<dbReference type="AlphaFoldDB" id="Q8UCE8"/>